<dbReference type="AlphaFoldDB" id="A0A6A5SQN8"/>
<sequence length="128" mass="14147">RNITTGWAAFGLFPFNPERVLQHTPKPFSGLTASEASEAMFDSLDQILQTYITPITPVTTEALNSLHKMINQELNEPSKQRTKRHVQKLASAAKISFAKQILGQDKQQSSTSPIDKISGHLEGEGDEL</sequence>
<dbReference type="EMBL" id="ML976081">
    <property type="protein sequence ID" value="KAF1939457.1"/>
    <property type="molecule type" value="Genomic_DNA"/>
</dbReference>
<accession>A0A6A5SQN8</accession>
<evidence type="ECO:0000313" key="2">
    <source>
        <dbReference type="EMBL" id="KAF1939457.1"/>
    </source>
</evidence>
<dbReference type="Proteomes" id="UP000800038">
    <property type="component" value="Unassembled WGS sequence"/>
</dbReference>
<proteinExistence type="predicted"/>
<evidence type="ECO:0000256" key="1">
    <source>
        <dbReference type="SAM" id="MobiDB-lite"/>
    </source>
</evidence>
<feature type="region of interest" description="Disordered" evidence="1">
    <location>
        <begin position="102"/>
        <end position="128"/>
    </location>
</feature>
<gene>
    <name evidence="2" type="ORF">EJ02DRAFT_497097</name>
</gene>
<organism evidence="2 3">
    <name type="scientific">Clathrospora elynae</name>
    <dbReference type="NCBI Taxonomy" id="706981"/>
    <lineage>
        <taxon>Eukaryota</taxon>
        <taxon>Fungi</taxon>
        <taxon>Dikarya</taxon>
        <taxon>Ascomycota</taxon>
        <taxon>Pezizomycotina</taxon>
        <taxon>Dothideomycetes</taxon>
        <taxon>Pleosporomycetidae</taxon>
        <taxon>Pleosporales</taxon>
        <taxon>Diademaceae</taxon>
        <taxon>Clathrospora</taxon>
    </lineage>
</organism>
<name>A0A6A5SQN8_9PLEO</name>
<feature type="non-terminal residue" evidence="2">
    <location>
        <position position="1"/>
    </location>
</feature>
<reference evidence="2" key="1">
    <citation type="journal article" date="2020" name="Stud. Mycol.">
        <title>101 Dothideomycetes genomes: a test case for predicting lifestyles and emergence of pathogens.</title>
        <authorList>
            <person name="Haridas S."/>
            <person name="Albert R."/>
            <person name="Binder M."/>
            <person name="Bloem J."/>
            <person name="Labutti K."/>
            <person name="Salamov A."/>
            <person name="Andreopoulos B."/>
            <person name="Baker S."/>
            <person name="Barry K."/>
            <person name="Bills G."/>
            <person name="Bluhm B."/>
            <person name="Cannon C."/>
            <person name="Castanera R."/>
            <person name="Culley D."/>
            <person name="Daum C."/>
            <person name="Ezra D."/>
            <person name="Gonzalez J."/>
            <person name="Henrissat B."/>
            <person name="Kuo A."/>
            <person name="Liang C."/>
            <person name="Lipzen A."/>
            <person name="Lutzoni F."/>
            <person name="Magnuson J."/>
            <person name="Mondo S."/>
            <person name="Nolan M."/>
            <person name="Ohm R."/>
            <person name="Pangilinan J."/>
            <person name="Park H.-J."/>
            <person name="Ramirez L."/>
            <person name="Alfaro M."/>
            <person name="Sun H."/>
            <person name="Tritt A."/>
            <person name="Yoshinaga Y."/>
            <person name="Zwiers L.-H."/>
            <person name="Turgeon B."/>
            <person name="Goodwin S."/>
            <person name="Spatafora J."/>
            <person name="Crous P."/>
            <person name="Grigoriev I."/>
        </authorList>
    </citation>
    <scope>NUCLEOTIDE SEQUENCE</scope>
    <source>
        <strain evidence="2">CBS 161.51</strain>
    </source>
</reference>
<dbReference type="OrthoDB" id="4357141at2759"/>
<feature type="compositionally biased region" description="Basic and acidic residues" evidence="1">
    <location>
        <begin position="117"/>
        <end position="128"/>
    </location>
</feature>
<keyword evidence="3" id="KW-1185">Reference proteome</keyword>
<evidence type="ECO:0000313" key="3">
    <source>
        <dbReference type="Proteomes" id="UP000800038"/>
    </source>
</evidence>
<protein>
    <submittedName>
        <fullName evidence="2">Uncharacterized protein</fullName>
    </submittedName>
</protein>